<dbReference type="PRINTS" id="PR01806">
    <property type="entry name" value="VIRFACTRMVIN"/>
</dbReference>
<dbReference type="GO" id="GO:0005886">
    <property type="term" value="C:plasma membrane"/>
    <property type="evidence" value="ECO:0007669"/>
    <property type="project" value="UniProtKB-SubCell"/>
</dbReference>
<feature type="transmembrane region" description="Helical" evidence="8">
    <location>
        <begin position="234"/>
        <end position="254"/>
    </location>
</feature>
<dbReference type="PANTHER" id="PTHR43486">
    <property type="entry name" value="LIPID II FLIPPASE MURJ-RELATED"/>
    <property type="match status" value="1"/>
</dbReference>
<evidence type="ECO:0000256" key="5">
    <source>
        <dbReference type="ARBA" id="ARBA00022984"/>
    </source>
</evidence>
<keyword evidence="7 8" id="KW-0472">Membrane</keyword>
<dbReference type="Proteomes" id="UP001489004">
    <property type="component" value="Unassembled WGS sequence"/>
</dbReference>
<feature type="transmembrane region" description="Helical" evidence="8">
    <location>
        <begin position="500"/>
        <end position="525"/>
    </location>
</feature>
<evidence type="ECO:0000256" key="8">
    <source>
        <dbReference type="SAM" id="Phobius"/>
    </source>
</evidence>
<keyword evidence="4" id="KW-0133">Cell shape</keyword>
<dbReference type="InterPro" id="IPR004268">
    <property type="entry name" value="MurJ"/>
</dbReference>
<dbReference type="EMBL" id="JALJOR010000012">
    <property type="protein sequence ID" value="KAK9807750.1"/>
    <property type="molecule type" value="Genomic_DNA"/>
</dbReference>
<comment type="caution">
    <text evidence="9">The sequence shown here is derived from an EMBL/GenBank/DDBJ whole genome shotgun (WGS) entry which is preliminary data.</text>
</comment>
<evidence type="ECO:0000256" key="3">
    <source>
        <dbReference type="ARBA" id="ARBA00022692"/>
    </source>
</evidence>
<keyword evidence="10" id="KW-1185">Reference proteome</keyword>
<protein>
    <recommendedName>
        <fullName evidence="11">Lipid II flippase MurJ</fullName>
    </recommendedName>
</protein>
<keyword evidence="5" id="KW-0573">Peptidoglycan synthesis</keyword>
<feature type="transmembrane region" description="Helical" evidence="8">
    <location>
        <begin position="321"/>
        <end position="345"/>
    </location>
</feature>
<feature type="transmembrane region" description="Helical" evidence="8">
    <location>
        <begin position="83"/>
        <end position="102"/>
    </location>
</feature>
<sequence length="540" mass="55172">MHCFTLYALSSPAGSAVDEQPTPQTAGGGGAGPPPALLRVVGTVGAATALCKALGLVREMVIAARFGVGPIVDAYNYASIVPGFFYVLLGGINGPFHTAIAASACRRSKEDAAALVEAMSTLSGLLLAAVTVALAVWPGPIIDVVAPGLQSAGATGSLTRSLAALQLRLMAPAAMLAGFMGIQFGASVVAGSYVLPALSPALSSLTIIAVVWSYPLLCGLLGRSGLAGTATAGAVAIGAASTMGMLLAWVAQVVSQVRGGIGRPLALRWPDDHSMEGVREVVAVLVPAIASSGMLQIAVLTDLYFASFIPGAAAGLGYANMLAMAPIGIISSAVLVPIVPMFAALQSPQELAQLVHRALVSVAAATLLLIALVVPIAQPLVRLAFQREAFDAAATASVATPLVLYISGATAYLMRDVLVRVFQARGNGTPPFIVSTAAIVCNAGLDWYFALHLGMGAPGLVLGTLCVHIVSAVALLLLLKRETGPQYSGLRVMAPVYMRASPYLITAILDSGLWVWVSVLARALAELLEAFESEDRSTGG</sequence>
<dbReference type="Pfam" id="PF03023">
    <property type="entry name" value="MurJ"/>
    <property type="match status" value="1"/>
</dbReference>
<feature type="transmembrane region" description="Helical" evidence="8">
    <location>
        <begin position="357"/>
        <end position="377"/>
    </location>
</feature>
<evidence type="ECO:0000256" key="2">
    <source>
        <dbReference type="ARBA" id="ARBA00022475"/>
    </source>
</evidence>
<evidence type="ECO:0000256" key="7">
    <source>
        <dbReference type="ARBA" id="ARBA00023136"/>
    </source>
</evidence>
<proteinExistence type="predicted"/>
<feature type="transmembrane region" description="Helical" evidence="8">
    <location>
        <begin position="202"/>
        <end position="222"/>
    </location>
</feature>
<evidence type="ECO:0000256" key="6">
    <source>
        <dbReference type="ARBA" id="ARBA00022989"/>
    </source>
</evidence>
<feature type="transmembrane region" description="Helical" evidence="8">
    <location>
        <begin position="169"/>
        <end position="195"/>
    </location>
</feature>
<dbReference type="GO" id="GO:0008360">
    <property type="term" value="P:regulation of cell shape"/>
    <property type="evidence" value="ECO:0007669"/>
    <property type="project" value="UniProtKB-KW"/>
</dbReference>
<gene>
    <name evidence="9" type="ORF">WJX72_008007</name>
</gene>
<feature type="transmembrane region" description="Helical" evidence="8">
    <location>
        <begin position="389"/>
        <end position="412"/>
    </location>
</feature>
<keyword evidence="6 8" id="KW-1133">Transmembrane helix</keyword>
<feature type="transmembrane region" description="Helical" evidence="8">
    <location>
        <begin position="432"/>
        <end position="451"/>
    </location>
</feature>
<keyword evidence="2" id="KW-1003">Cell membrane</keyword>
<evidence type="ECO:0000313" key="9">
    <source>
        <dbReference type="EMBL" id="KAK9807750.1"/>
    </source>
</evidence>
<name>A0AAW1PD74_9CHLO</name>
<evidence type="ECO:0000256" key="1">
    <source>
        <dbReference type="ARBA" id="ARBA00004651"/>
    </source>
</evidence>
<evidence type="ECO:0008006" key="11">
    <source>
        <dbReference type="Google" id="ProtNLM"/>
    </source>
</evidence>
<evidence type="ECO:0000313" key="10">
    <source>
        <dbReference type="Proteomes" id="UP001489004"/>
    </source>
</evidence>
<feature type="transmembrane region" description="Helical" evidence="8">
    <location>
        <begin position="114"/>
        <end position="137"/>
    </location>
</feature>
<reference evidence="9 10" key="1">
    <citation type="journal article" date="2024" name="Nat. Commun.">
        <title>Phylogenomics reveals the evolutionary origins of lichenization in chlorophyte algae.</title>
        <authorList>
            <person name="Puginier C."/>
            <person name="Libourel C."/>
            <person name="Otte J."/>
            <person name="Skaloud P."/>
            <person name="Haon M."/>
            <person name="Grisel S."/>
            <person name="Petersen M."/>
            <person name="Berrin J.G."/>
            <person name="Delaux P.M."/>
            <person name="Dal Grande F."/>
            <person name="Keller J."/>
        </authorList>
    </citation>
    <scope>NUCLEOTIDE SEQUENCE [LARGE SCALE GENOMIC DNA]</scope>
    <source>
        <strain evidence="9 10">SAG 2043</strain>
    </source>
</reference>
<comment type="subcellular location">
    <subcellularLocation>
        <location evidence="1">Cell membrane</location>
        <topology evidence="1">Multi-pass membrane protein</topology>
    </subcellularLocation>
</comment>
<accession>A0AAW1PD74</accession>
<evidence type="ECO:0000256" key="4">
    <source>
        <dbReference type="ARBA" id="ARBA00022960"/>
    </source>
</evidence>
<feature type="transmembrane region" description="Helical" evidence="8">
    <location>
        <begin position="281"/>
        <end position="301"/>
    </location>
</feature>
<dbReference type="PANTHER" id="PTHR43486:SF1">
    <property type="entry name" value="LIPID II FLIPPASE MURJ-RELATED"/>
    <property type="match status" value="1"/>
</dbReference>
<feature type="transmembrane region" description="Helical" evidence="8">
    <location>
        <begin position="457"/>
        <end position="479"/>
    </location>
</feature>
<dbReference type="AlphaFoldDB" id="A0AAW1PD74"/>
<organism evidence="9 10">
    <name type="scientific">[Myrmecia] bisecta</name>
    <dbReference type="NCBI Taxonomy" id="41462"/>
    <lineage>
        <taxon>Eukaryota</taxon>
        <taxon>Viridiplantae</taxon>
        <taxon>Chlorophyta</taxon>
        <taxon>core chlorophytes</taxon>
        <taxon>Trebouxiophyceae</taxon>
        <taxon>Trebouxiales</taxon>
        <taxon>Trebouxiaceae</taxon>
        <taxon>Myrmecia</taxon>
    </lineage>
</organism>
<keyword evidence="3 8" id="KW-0812">Transmembrane</keyword>